<keyword evidence="2" id="KW-1185">Reference proteome</keyword>
<organism evidence="1 2">
    <name type="scientific">Argiope bruennichi</name>
    <name type="common">Wasp spider</name>
    <name type="synonym">Aranea bruennichi</name>
    <dbReference type="NCBI Taxonomy" id="94029"/>
    <lineage>
        <taxon>Eukaryota</taxon>
        <taxon>Metazoa</taxon>
        <taxon>Ecdysozoa</taxon>
        <taxon>Arthropoda</taxon>
        <taxon>Chelicerata</taxon>
        <taxon>Arachnida</taxon>
        <taxon>Araneae</taxon>
        <taxon>Araneomorphae</taxon>
        <taxon>Entelegynae</taxon>
        <taxon>Araneoidea</taxon>
        <taxon>Araneidae</taxon>
        <taxon>Argiope</taxon>
    </lineage>
</organism>
<sequence>MRGRARSSYQLRPGEECAGWRRGRAVSAASVEAASREVEQCHQDQSSRRNNFLVDDVEVKCLAAIFLSRCIKARRNAADDVRFWKKKTSFYWPQ</sequence>
<gene>
    <name evidence="1" type="ORF">HNY73_006630</name>
</gene>
<reference evidence="1" key="2">
    <citation type="submission" date="2020-06" db="EMBL/GenBank/DDBJ databases">
        <authorList>
            <person name="Sheffer M."/>
        </authorList>
    </citation>
    <scope>NUCLEOTIDE SEQUENCE</scope>
</reference>
<protein>
    <submittedName>
        <fullName evidence="1">Uncharacterized protein</fullName>
    </submittedName>
</protein>
<evidence type="ECO:0000313" key="2">
    <source>
        <dbReference type="Proteomes" id="UP000807504"/>
    </source>
</evidence>
<comment type="caution">
    <text evidence="1">The sequence shown here is derived from an EMBL/GenBank/DDBJ whole genome shotgun (WGS) entry which is preliminary data.</text>
</comment>
<proteinExistence type="predicted"/>
<dbReference type="AlphaFoldDB" id="A0A8T0FIF2"/>
<evidence type="ECO:0000313" key="1">
    <source>
        <dbReference type="EMBL" id="KAF8788603.1"/>
    </source>
</evidence>
<dbReference type="EMBL" id="JABXBU010000012">
    <property type="protein sequence ID" value="KAF8788603.1"/>
    <property type="molecule type" value="Genomic_DNA"/>
</dbReference>
<accession>A0A8T0FIF2</accession>
<dbReference type="Proteomes" id="UP000807504">
    <property type="component" value="Unassembled WGS sequence"/>
</dbReference>
<reference evidence="1" key="1">
    <citation type="journal article" date="2020" name="bioRxiv">
        <title>Chromosome-level reference genome of the European wasp spider Argiope bruennichi: a resource for studies on range expansion and evolutionary adaptation.</title>
        <authorList>
            <person name="Sheffer M.M."/>
            <person name="Hoppe A."/>
            <person name="Krehenwinkel H."/>
            <person name="Uhl G."/>
            <person name="Kuss A.W."/>
            <person name="Jensen L."/>
            <person name="Jensen C."/>
            <person name="Gillespie R.G."/>
            <person name="Hoff K.J."/>
            <person name="Prost S."/>
        </authorList>
    </citation>
    <scope>NUCLEOTIDE SEQUENCE</scope>
</reference>
<name>A0A8T0FIF2_ARGBR</name>